<comment type="caution">
    <text evidence="2">The sequence shown here is derived from an EMBL/GenBank/DDBJ whole genome shotgun (WGS) entry which is preliminary data.</text>
</comment>
<evidence type="ECO:0000256" key="1">
    <source>
        <dbReference type="SAM" id="MobiDB-lite"/>
    </source>
</evidence>
<protein>
    <submittedName>
        <fullName evidence="2">Uncharacterized protein</fullName>
    </submittedName>
</protein>
<evidence type="ECO:0000313" key="2">
    <source>
        <dbReference type="EMBL" id="PON46163.1"/>
    </source>
</evidence>
<keyword evidence="3" id="KW-1185">Reference proteome</keyword>
<feature type="region of interest" description="Disordered" evidence="1">
    <location>
        <begin position="18"/>
        <end position="39"/>
    </location>
</feature>
<proteinExistence type="predicted"/>
<evidence type="ECO:0000313" key="3">
    <source>
        <dbReference type="Proteomes" id="UP000237105"/>
    </source>
</evidence>
<dbReference type="Proteomes" id="UP000237105">
    <property type="component" value="Unassembled WGS sequence"/>
</dbReference>
<dbReference type="EMBL" id="JXTB01000317">
    <property type="protein sequence ID" value="PON46163.1"/>
    <property type="molecule type" value="Genomic_DNA"/>
</dbReference>
<name>A0A2P5BBJ0_PARAD</name>
<organism evidence="2 3">
    <name type="scientific">Parasponia andersonii</name>
    <name type="common">Sponia andersonii</name>
    <dbReference type="NCBI Taxonomy" id="3476"/>
    <lineage>
        <taxon>Eukaryota</taxon>
        <taxon>Viridiplantae</taxon>
        <taxon>Streptophyta</taxon>
        <taxon>Embryophyta</taxon>
        <taxon>Tracheophyta</taxon>
        <taxon>Spermatophyta</taxon>
        <taxon>Magnoliopsida</taxon>
        <taxon>eudicotyledons</taxon>
        <taxon>Gunneridae</taxon>
        <taxon>Pentapetalae</taxon>
        <taxon>rosids</taxon>
        <taxon>fabids</taxon>
        <taxon>Rosales</taxon>
        <taxon>Cannabaceae</taxon>
        <taxon>Parasponia</taxon>
    </lineage>
</organism>
<dbReference type="AlphaFoldDB" id="A0A2P5BBJ0"/>
<sequence>MSLAVPVSVPLQLIQARLGAASTETPTSPEAPPRFGSRRVRGKRLWWPKPTRSRPSFYRSSSPVAMIFIGGETLTPGPAGFA</sequence>
<reference evidence="3" key="1">
    <citation type="submission" date="2016-06" db="EMBL/GenBank/DDBJ databases">
        <title>Parallel loss of symbiosis genes in relatives of nitrogen-fixing non-legume Parasponia.</title>
        <authorList>
            <person name="Van Velzen R."/>
            <person name="Holmer R."/>
            <person name="Bu F."/>
            <person name="Rutten L."/>
            <person name="Van Zeijl A."/>
            <person name="Liu W."/>
            <person name="Santuari L."/>
            <person name="Cao Q."/>
            <person name="Sharma T."/>
            <person name="Shen D."/>
            <person name="Roswanjaya Y."/>
            <person name="Wardhani T."/>
            <person name="Kalhor M.S."/>
            <person name="Jansen J."/>
            <person name="Van den Hoogen J."/>
            <person name="Gungor B."/>
            <person name="Hartog M."/>
            <person name="Hontelez J."/>
            <person name="Verver J."/>
            <person name="Yang W.-C."/>
            <person name="Schijlen E."/>
            <person name="Repin R."/>
            <person name="Schilthuizen M."/>
            <person name="Schranz E."/>
            <person name="Heidstra R."/>
            <person name="Miyata K."/>
            <person name="Fedorova E."/>
            <person name="Kohlen W."/>
            <person name="Bisseling T."/>
            <person name="Smit S."/>
            <person name="Geurts R."/>
        </authorList>
    </citation>
    <scope>NUCLEOTIDE SEQUENCE [LARGE SCALE GENOMIC DNA]</scope>
    <source>
        <strain evidence="3">cv. WU1-14</strain>
    </source>
</reference>
<accession>A0A2P5BBJ0</accession>
<gene>
    <name evidence="2" type="ORF">PanWU01x14_253860</name>
</gene>